<dbReference type="EMBL" id="ATIB01000088">
    <property type="protein sequence ID" value="EQA96853.1"/>
    <property type="molecule type" value="Genomic_DNA"/>
</dbReference>
<dbReference type="Pfam" id="PF06296">
    <property type="entry name" value="RelE"/>
    <property type="match status" value="1"/>
</dbReference>
<proteinExistence type="predicted"/>
<dbReference type="AlphaFoldDB" id="T0HH45"/>
<sequence length="107" mass="11480">MLFMHTVVETPEYLSAAKKAGMTDGEREAAVEFLANNPDAGDIIPGTGGCRKVRIAKEGKGKSGGYRVITFYTMEDEPVFLLTVISKGKQANLTAAQKSDLKKGKGK</sequence>
<evidence type="ECO:0000313" key="1">
    <source>
        <dbReference type="EMBL" id="EQA96853.1"/>
    </source>
</evidence>
<comment type="caution">
    <text evidence="1">The sequence shown here is derived from an EMBL/GenBank/DDBJ whole genome shotgun (WGS) entry which is preliminary data.</text>
</comment>
<evidence type="ECO:0008006" key="3">
    <source>
        <dbReference type="Google" id="ProtNLM"/>
    </source>
</evidence>
<gene>
    <name evidence="1" type="ORF">L485_22495</name>
</gene>
<dbReference type="InterPro" id="IPR009387">
    <property type="entry name" value="HigB-2"/>
</dbReference>
<dbReference type="Proteomes" id="UP000015524">
    <property type="component" value="Unassembled WGS sequence"/>
</dbReference>
<keyword evidence="2" id="KW-1185">Reference proteome</keyword>
<protein>
    <recommendedName>
        <fullName evidence="3">RelE cytotoxic translational repressor of toxin-antitoxin stability system</fullName>
    </recommendedName>
</protein>
<dbReference type="PIRSF" id="PIRSF039032">
    <property type="entry name" value="HigB-2"/>
    <property type="match status" value="1"/>
</dbReference>
<reference evidence="1 2" key="1">
    <citation type="journal article" date="2013" name="Genome Announc.">
        <title>Draft Genome Sequence of a Hexachlorocyclohexane-Degrading Bacterium, Sphingobium baderi Strain LL03T.</title>
        <authorList>
            <person name="Kaur J."/>
            <person name="Verma H."/>
            <person name="Tripathi C."/>
            <person name="Khurana J.P."/>
            <person name="Lal R."/>
        </authorList>
    </citation>
    <scope>NUCLEOTIDE SEQUENCE [LARGE SCALE GENOMIC DNA]</scope>
    <source>
        <strain evidence="1 2">LL03</strain>
    </source>
</reference>
<dbReference type="PATRIC" id="fig|1114964.3.peg.4413"/>
<dbReference type="eggNOG" id="COG4737">
    <property type="taxonomic scope" value="Bacteria"/>
</dbReference>
<evidence type="ECO:0000313" key="2">
    <source>
        <dbReference type="Proteomes" id="UP000015524"/>
    </source>
</evidence>
<organism evidence="1 2">
    <name type="scientific">Sphingobium baderi LL03</name>
    <dbReference type="NCBI Taxonomy" id="1114964"/>
    <lineage>
        <taxon>Bacteria</taxon>
        <taxon>Pseudomonadati</taxon>
        <taxon>Pseudomonadota</taxon>
        <taxon>Alphaproteobacteria</taxon>
        <taxon>Sphingomonadales</taxon>
        <taxon>Sphingomonadaceae</taxon>
        <taxon>Sphingobium</taxon>
    </lineage>
</organism>
<accession>T0HH45</accession>
<name>T0HH45_9SPHN</name>